<organism evidence="1 2">
    <name type="scientific">Cotesia glomerata</name>
    <name type="common">Lepidopteran parasitic wasp</name>
    <name type="synonym">Apanteles glomeratus</name>
    <dbReference type="NCBI Taxonomy" id="32391"/>
    <lineage>
        <taxon>Eukaryota</taxon>
        <taxon>Metazoa</taxon>
        <taxon>Ecdysozoa</taxon>
        <taxon>Arthropoda</taxon>
        <taxon>Hexapoda</taxon>
        <taxon>Insecta</taxon>
        <taxon>Pterygota</taxon>
        <taxon>Neoptera</taxon>
        <taxon>Endopterygota</taxon>
        <taxon>Hymenoptera</taxon>
        <taxon>Apocrita</taxon>
        <taxon>Ichneumonoidea</taxon>
        <taxon>Braconidae</taxon>
        <taxon>Microgastrinae</taxon>
        <taxon>Cotesia</taxon>
    </lineage>
</organism>
<comment type="caution">
    <text evidence="1">The sequence shown here is derived from an EMBL/GenBank/DDBJ whole genome shotgun (WGS) entry which is preliminary data.</text>
</comment>
<sequence length="108" mass="12258">MRALNERNVHRNIAWSVAGLTVGRGGARVARRSRMVMPMVIVQVGVLSLTSAGEFEDEMLREMEKSLGLAFFPDSHARSLDLCFRLANEFTIVGSHLRKSLHQHWQIR</sequence>
<name>A0AAV7I7Z8_COTGL</name>
<accession>A0AAV7I7Z8</accession>
<evidence type="ECO:0000313" key="2">
    <source>
        <dbReference type="Proteomes" id="UP000826195"/>
    </source>
</evidence>
<dbReference type="AlphaFoldDB" id="A0AAV7I7Z8"/>
<keyword evidence="2" id="KW-1185">Reference proteome</keyword>
<protein>
    <submittedName>
        <fullName evidence="1">Uncharacterized protein</fullName>
    </submittedName>
</protein>
<dbReference type="Proteomes" id="UP000826195">
    <property type="component" value="Unassembled WGS sequence"/>
</dbReference>
<gene>
    <name evidence="1" type="ORF">KQX54_008344</name>
</gene>
<reference evidence="1 2" key="1">
    <citation type="journal article" date="2021" name="J. Hered.">
        <title>A chromosome-level genome assembly of the parasitoid wasp, Cotesia glomerata (Hymenoptera: Braconidae).</title>
        <authorList>
            <person name="Pinto B.J."/>
            <person name="Weis J.J."/>
            <person name="Gamble T."/>
            <person name="Ode P.J."/>
            <person name="Paul R."/>
            <person name="Zaspel J.M."/>
        </authorList>
    </citation>
    <scope>NUCLEOTIDE SEQUENCE [LARGE SCALE GENOMIC DNA]</scope>
    <source>
        <strain evidence="1">CgM1</strain>
    </source>
</reference>
<dbReference type="EMBL" id="JAHXZJ010002237">
    <property type="protein sequence ID" value="KAH0546317.1"/>
    <property type="molecule type" value="Genomic_DNA"/>
</dbReference>
<proteinExistence type="predicted"/>
<evidence type="ECO:0000313" key="1">
    <source>
        <dbReference type="EMBL" id="KAH0546317.1"/>
    </source>
</evidence>